<dbReference type="SUPFAM" id="SSF52087">
    <property type="entry name" value="CRAL/TRIO domain"/>
    <property type="match status" value="1"/>
</dbReference>
<dbReference type="InterPro" id="IPR036865">
    <property type="entry name" value="CRAL-TRIO_dom_sf"/>
</dbReference>
<organism evidence="3 4">
    <name type="scientific">Chaetoceros tenuissimus</name>
    <dbReference type="NCBI Taxonomy" id="426638"/>
    <lineage>
        <taxon>Eukaryota</taxon>
        <taxon>Sar</taxon>
        <taxon>Stramenopiles</taxon>
        <taxon>Ochrophyta</taxon>
        <taxon>Bacillariophyta</taxon>
        <taxon>Coscinodiscophyceae</taxon>
        <taxon>Chaetocerotophycidae</taxon>
        <taxon>Chaetocerotales</taxon>
        <taxon>Chaetocerotaceae</taxon>
        <taxon>Chaetoceros</taxon>
    </lineage>
</organism>
<evidence type="ECO:0000313" key="4">
    <source>
        <dbReference type="Proteomes" id="UP001054902"/>
    </source>
</evidence>
<dbReference type="AlphaFoldDB" id="A0AAD3HE17"/>
<reference evidence="3 4" key="1">
    <citation type="journal article" date="2021" name="Sci. Rep.">
        <title>The genome of the diatom Chaetoceros tenuissimus carries an ancient integrated fragment of an extant virus.</title>
        <authorList>
            <person name="Hongo Y."/>
            <person name="Kimura K."/>
            <person name="Takaki Y."/>
            <person name="Yoshida Y."/>
            <person name="Baba S."/>
            <person name="Kobayashi G."/>
            <person name="Nagasaki K."/>
            <person name="Hano T."/>
            <person name="Tomaru Y."/>
        </authorList>
    </citation>
    <scope>NUCLEOTIDE SEQUENCE [LARGE SCALE GENOMIC DNA]</scope>
    <source>
        <strain evidence="3 4">NIES-3715</strain>
    </source>
</reference>
<dbReference type="InterPro" id="IPR001251">
    <property type="entry name" value="CRAL-TRIO_dom"/>
</dbReference>
<feature type="compositionally biased region" description="Basic and acidic residues" evidence="1">
    <location>
        <begin position="448"/>
        <end position="459"/>
    </location>
</feature>
<feature type="compositionally biased region" description="Low complexity" evidence="1">
    <location>
        <begin position="426"/>
        <end position="445"/>
    </location>
</feature>
<keyword evidence="4" id="KW-1185">Reference proteome</keyword>
<dbReference type="Gene3D" id="3.40.525.10">
    <property type="entry name" value="CRAL-TRIO lipid binding domain"/>
    <property type="match status" value="1"/>
</dbReference>
<evidence type="ECO:0000259" key="2">
    <source>
        <dbReference type="Pfam" id="PF00650"/>
    </source>
</evidence>
<proteinExistence type="predicted"/>
<evidence type="ECO:0000256" key="1">
    <source>
        <dbReference type="SAM" id="MobiDB-lite"/>
    </source>
</evidence>
<protein>
    <recommendedName>
        <fullName evidence="2">CRAL-TRIO domain-containing protein</fullName>
    </recommendedName>
</protein>
<feature type="region of interest" description="Disordered" evidence="1">
    <location>
        <begin position="426"/>
        <end position="498"/>
    </location>
</feature>
<dbReference type="Proteomes" id="UP001054902">
    <property type="component" value="Unassembled WGS sequence"/>
</dbReference>
<dbReference type="Pfam" id="PF00650">
    <property type="entry name" value="CRAL_TRIO"/>
    <property type="match status" value="1"/>
</dbReference>
<dbReference type="EMBL" id="BLLK01000069">
    <property type="protein sequence ID" value="GFH60200.1"/>
    <property type="molecule type" value="Genomic_DNA"/>
</dbReference>
<sequence>MANFAIGVGSPSDNSRKRSRKKKSKGFYTNKKSNMSKSEGTKKSTVYLDDKEIRKVFKSSTKAERERFVALGLPQRDMFEKMDRYFMWRREMYLDSKEFRKQKKSLKTDSDVWDFAVSHTAQYTKTSLSNKGSISLPRIIKFSTSDADFTASDDRRVAQVLPGLIDKNIAPLSFYAQCVATYLELKFDRKKNDDIHVHVDVRQGVNWPNLTPLTLIPFTTELAGLLTDYMPNRLYKIYVYPLPTVASPVWSMYKALIGSEYANKVEVFWGESTLADAELPEGLEDVGCRGQLLRDLEHSRYDEFISFGNDRKQSSSLNGIDQFLMCFGLMSVNNDLTQEVVEEPVTEEKKRKLSWWKKVGRRKRQKLNPEFIDPPLRKKFTPIHDRFQDDTVVSTEYDSLREKNSFPEYDWLIKEDMTTEMIPLVSSDSDVSTSTSPSSTNGTLSKTEIPKVEISDTKAHTTKKKWERSEITKRIKTRSNARVGIGRKASKRRYEKKQSKTDENIGLFLQKSKKKKNGVYFLFADDGDIDDKSMVVIPVDPNEKESASFVKDLVREEETRKQSSAVPAEETSEDNAFFHFTQAIPSKASNFGVSSDSSVEAFWSISKDETWRT</sequence>
<accession>A0AAD3HE17</accession>
<gene>
    <name evidence="3" type="ORF">CTEN210_16676</name>
</gene>
<evidence type="ECO:0000313" key="3">
    <source>
        <dbReference type="EMBL" id="GFH60200.1"/>
    </source>
</evidence>
<name>A0AAD3HE17_9STRA</name>
<comment type="caution">
    <text evidence="3">The sequence shown here is derived from an EMBL/GenBank/DDBJ whole genome shotgun (WGS) entry which is preliminary data.</text>
</comment>
<feature type="region of interest" description="Disordered" evidence="1">
    <location>
        <begin position="1"/>
        <end position="44"/>
    </location>
</feature>
<feature type="domain" description="CRAL-TRIO" evidence="2">
    <location>
        <begin position="190"/>
        <end position="268"/>
    </location>
</feature>